<dbReference type="EMBL" id="CP045913">
    <property type="protein sequence ID" value="QGH60174.1"/>
    <property type="molecule type" value="Genomic_DNA"/>
</dbReference>
<feature type="compositionally biased region" description="Basic and acidic residues" evidence="1">
    <location>
        <begin position="115"/>
        <end position="132"/>
    </location>
</feature>
<evidence type="ECO:0000313" key="3">
    <source>
        <dbReference type="EMBL" id="QGH60174.1"/>
    </source>
</evidence>
<organism evidence="3 4">
    <name type="scientific">Serratia proteamaculans</name>
    <dbReference type="NCBI Taxonomy" id="28151"/>
    <lineage>
        <taxon>Bacteria</taxon>
        <taxon>Pseudomonadati</taxon>
        <taxon>Pseudomonadota</taxon>
        <taxon>Gammaproteobacteria</taxon>
        <taxon>Enterobacterales</taxon>
        <taxon>Yersiniaceae</taxon>
        <taxon>Serratia</taxon>
    </lineage>
</organism>
<dbReference type="AlphaFoldDB" id="A0A5Q2V7K3"/>
<dbReference type="Proteomes" id="UP000381260">
    <property type="component" value="Chromosome"/>
</dbReference>
<feature type="region of interest" description="Disordered" evidence="1">
    <location>
        <begin position="115"/>
        <end position="139"/>
    </location>
</feature>
<gene>
    <name evidence="2" type="ORF">GHV41_00930</name>
    <name evidence="3" type="ORF">GHV41_04650</name>
</gene>
<evidence type="ECO:0000313" key="2">
    <source>
        <dbReference type="EMBL" id="QGH59491.1"/>
    </source>
</evidence>
<reference evidence="3 4" key="1">
    <citation type="submission" date="2019-11" db="EMBL/GenBank/DDBJ databases">
        <title>The Phosphoenolpyruvate Phosphotransferase System Regulates Serratia proteamaculans 336X Biofilm Formation and Wheat Roots colonization.</title>
        <authorList>
            <person name="Liu F."/>
        </authorList>
    </citation>
    <scope>NUCLEOTIDE SEQUENCE [LARGE SCALE GENOMIC DNA]</scope>
    <source>
        <strain evidence="3 4">336X</strain>
    </source>
</reference>
<proteinExistence type="predicted"/>
<dbReference type="RefSeq" id="WP_153857208.1">
    <property type="nucleotide sequence ID" value="NZ_CP045913.1"/>
</dbReference>
<evidence type="ECO:0000256" key="1">
    <source>
        <dbReference type="SAM" id="MobiDB-lite"/>
    </source>
</evidence>
<accession>A0A5Q2V7K3</accession>
<sequence length="139" mass="15219">MKYIVSAAASLSFADGTKFELSPGIHDGFPAKVKEHWAFSAYVAPLNESDLEQEQQSVDLSLRVAALEGEVTDLQKLLALEKDKVTELATQRDVRDQTIDEHLATIADLQKLLAEKEPVKEPDGEKGAENAKKQSAANK</sequence>
<evidence type="ECO:0000313" key="4">
    <source>
        <dbReference type="Proteomes" id="UP000381260"/>
    </source>
</evidence>
<protein>
    <submittedName>
        <fullName evidence="3">Uncharacterized protein</fullName>
    </submittedName>
</protein>
<dbReference type="EMBL" id="CP045913">
    <property type="protein sequence ID" value="QGH59491.1"/>
    <property type="molecule type" value="Genomic_DNA"/>
</dbReference>
<name>A0A5Q2V7K3_SERPR</name>